<dbReference type="InterPro" id="IPR036084">
    <property type="entry name" value="Ser_inhib-like_sf"/>
</dbReference>
<name>A0AAV2BTH1_9ARAC</name>
<dbReference type="Pfam" id="PF01826">
    <property type="entry name" value="TIL"/>
    <property type="match status" value="1"/>
</dbReference>
<evidence type="ECO:0000313" key="4">
    <source>
        <dbReference type="Proteomes" id="UP001497382"/>
    </source>
</evidence>
<proteinExistence type="predicted"/>
<dbReference type="Gene3D" id="2.10.25.10">
    <property type="entry name" value="Laminin"/>
    <property type="match status" value="1"/>
</dbReference>
<organism evidence="3 4">
    <name type="scientific">Larinioides sclopetarius</name>
    <dbReference type="NCBI Taxonomy" id="280406"/>
    <lineage>
        <taxon>Eukaryota</taxon>
        <taxon>Metazoa</taxon>
        <taxon>Ecdysozoa</taxon>
        <taxon>Arthropoda</taxon>
        <taxon>Chelicerata</taxon>
        <taxon>Arachnida</taxon>
        <taxon>Araneae</taxon>
        <taxon>Araneomorphae</taxon>
        <taxon>Entelegynae</taxon>
        <taxon>Araneoidea</taxon>
        <taxon>Araneidae</taxon>
        <taxon>Larinioides</taxon>
    </lineage>
</organism>
<gene>
    <name evidence="3" type="ORF">LARSCL_LOCUS21060</name>
</gene>
<dbReference type="EMBL" id="CAXIEN010000479">
    <property type="protein sequence ID" value="CAL1298919.1"/>
    <property type="molecule type" value="Genomic_DNA"/>
</dbReference>
<protein>
    <recommendedName>
        <fullName evidence="2">TIL domain-containing protein</fullName>
    </recommendedName>
</protein>
<feature type="domain" description="TIL" evidence="2">
    <location>
        <begin position="22"/>
        <end position="80"/>
    </location>
</feature>
<dbReference type="InterPro" id="IPR002919">
    <property type="entry name" value="TIL_dom"/>
</dbReference>
<accession>A0AAV2BTH1</accession>
<keyword evidence="1" id="KW-0732">Signal</keyword>
<feature type="signal peptide" evidence="1">
    <location>
        <begin position="1"/>
        <end position="16"/>
    </location>
</feature>
<evidence type="ECO:0000256" key="1">
    <source>
        <dbReference type="SAM" id="SignalP"/>
    </source>
</evidence>
<evidence type="ECO:0000313" key="3">
    <source>
        <dbReference type="EMBL" id="CAL1298919.1"/>
    </source>
</evidence>
<evidence type="ECO:0000259" key="2">
    <source>
        <dbReference type="Pfam" id="PF01826"/>
    </source>
</evidence>
<dbReference type="SUPFAM" id="SSF57567">
    <property type="entry name" value="Serine protease inhibitors"/>
    <property type="match status" value="1"/>
</dbReference>
<reference evidence="3 4" key="1">
    <citation type="submission" date="2024-04" db="EMBL/GenBank/DDBJ databases">
        <authorList>
            <person name="Rising A."/>
            <person name="Reimegard J."/>
            <person name="Sonavane S."/>
            <person name="Akerstrom W."/>
            <person name="Nylinder S."/>
            <person name="Hedman E."/>
            <person name="Kallberg Y."/>
        </authorList>
    </citation>
    <scope>NUCLEOTIDE SEQUENCE [LARGE SCALE GENOMIC DNA]</scope>
</reference>
<sequence>MKAHISLLLLAVVVVANETENCPKNKTYGSYGDCPESCYSLTHPHQACTMKINYGCRCKEGYVLLTNKEYTSDCVKPEDCPNES</sequence>
<dbReference type="AlphaFoldDB" id="A0AAV2BTH1"/>
<comment type="caution">
    <text evidence="3">The sequence shown here is derived from an EMBL/GenBank/DDBJ whole genome shotgun (WGS) entry which is preliminary data.</text>
</comment>
<dbReference type="CDD" id="cd19941">
    <property type="entry name" value="TIL"/>
    <property type="match status" value="1"/>
</dbReference>
<keyword evidence="4" id="KW-1185">Reference proteome</keyword>
<feature type="chain" id="PRO_5043438519" description="TIL domain-containing protein" evidence="1">
    <location>
        <begin position="17"/>
        <end position="84"/>
    </location>
</feature>
<dbReference type="Proteomes" id="UP001497382">
    <property type="component" value="Unassembled WGS sequence"/>
</dbReference>